<evidence type="ECO:0000256" key="1">
    <source>
        <dbReference type="ARBA" id="ARBA00022679"/>
    </source>
</evidence>
<dbReference type="InterPro" id="IPR000182">
    <property type="entry name" value="GNAT_dom"/>
</dbReference>
<keyword evidence="2" id="KW-0012">Acyltransferase</keyword>
<dbReference type="InterPro" id="IPR050832">
    <property type="entry name" value="Bact_Acetyltransf"/>
</dbReference>
<dbReference type="PANTHER" id="PTHR43877">
    <property type="entry name" value="AMINOALKYLPHOSPHONATE N-ACETYLTRANSFERASE-RELATED-RELATED"/>
    <property type="match status" value="1"/>
</dbReference>
<dbReference type="PANTHER" id="PTHR43877:SF2">
    <property type="entry name" value="AMINOALKYLPHOSPHONATE N-ACETYLTRANSFERASE-RELATED"/>
    <property type="match status" value="1"/>
</dbReference>
<organism evidence="4 5">
    <name type="scientific">Halomicrobium mukohataei</name>
    <dbReference type="NCBI Taxonomy" id="57705"/>
    <lineage>
        <taxon>Archaea</taxon>
        <taxon>Methanobacteriati</taxon>
        <taxon>Methanobacteriota</taxon>
        <taxon>Stenosarchaea group</taxon>
        <taxon>Halobacteria</taxon>
        <taxon>Halobacteriales</taxon>
        <taxon>Haloarculaceae</taxon>
        <taxon>Halomicrobium</taxon>
    </lineage>
</organism>
<feature type="domain" description="N-acetyltransferase" evidence="3">
    <location>
        <begin position="1"/>
        <end position="155"/>
    </location>
</feature>
<comment type="caution">
    <text evidence="4">The sequence shown here is derived from an EMBL/GenBank/DDBJ whole genome shotgun (WGS) entry which is preliminary data.</text>
</comment>
<reference evidence="4" key="1">
    <citation type="submission" date="2019-12" db="EMBL/GenBank/DDBJ databases">
        <title>Whole-genome sequence of Halomicrobium mukohataei pws1.</title>
        <authorList>
            <person name="Verma D.K."/>
            <person name="Gopal K."/>
            <person name="Prasad E.S."/>
        </authorList>
    </citation>
    <scope>NUCLEOTIDE SEQUENCE</scope>
    <source>
        <strain evidence="4">Pws1</strain>
    </source>
</reference>
<dbReference type="AlphaFoldDB" id="A0A847UC04"/>
<dbReference type="RefSeq" id="WP_170093756.1">
    <property type="nucleotide sequence ID" value="NZ_WOYG01000001.1"/>
</dbReference>
<protein>
    <submittedName>
        <fullName evidence="4">GNAT family N-acetyltransferase</fullName>
    </submittedName>
</protein>
<gene>
    <name evidence="4" type="ORF">GOC74_08590</name>
</gene>
<dbReference type="GeneID" id="94362185"/>
<accession>A0A847UC04</accession>
<name>A0A847UC04_9EURY</name>
<dbReference type="PROSITE" id="PS51186">
    <property type="entry name" value="GNAT"/>
    <property type="match status" value="1"/>
</dbReference>
<sequence length="155" mass="17650">MDLVEATRDDAELLAEYWFQLASEMEPYSELNELAHDDPEDVVEGITRHHIDGDDTTAFLLEVDGRTVGSVLVREGEHPSRALDRYLQIVDLFVEQGHRSQGHGTAAIECVERLARERGVDYLKVSCEWANEGARSFYEDSGFTEKQVTYTQRVE</sequence>
<dbReference type="EMBL" id="WOYG01000001">
    <property type="protein sequence ID" value="NLV09986.1"/>
    <property type="molecule type" value="Genomic_DNA"/>
</dbReference>
<evidence type="ECO:0000259" key="3">
    <source>
        <dbReference type="PROSITE" id="PS51186"/>
    </source>
</evidence>
<dbReference type="OrthoDB" id="125295at2157"/>
<evidence type="ECO:0000256" key="2">
    <source>
        <dbReference type="ARBA" id="ARBA00023315"/>
    </source>
</evidence>
<dbReference type="Gene3D" id="3.40.630.30">
    <property type="match status" value="1"/>
</dbReference>
<keyword evidence="1 4" id="KW-0808">Transferase</keyword>
<evidence type="ECO:0000313" key="4">
    <source>
        <dbReference type="EMBL" id="NLV09986.1"/>
    </source>
</evidence>
<dbReference type="CDD" id="cd04301">
    <property type="entry name" value="NAT_SF"/>
    <property type="match status" value="1"/>
</dbReference>
<evidence type="ECO:0000313" key="5">
    <source>
        <dbReference type="Proteomes" id="UP000608662"/>
    </source>
</evidence>
<dbReference type="InterPro" id="IPR016181">
    <property type="entry name" value="Acyl_CoA_acyltransferase"/>
</dbReference>
<dbReference type="SUPFAM" id="SSF55729">
    <property type="entry name" value="Acyl-CoA N-acyltransferases (Nat)"/>
    <property type="match status" value="1"/>
</dbReference>
<dbReference type="Proteomes" id="UP000608662">
    <property type="component" value="Unassembled WGS sequence"/>
</dbReference>
<proteinExistence type="predicted"/>
<dbReference type="Pfam" id="PF00583">
    <property type="entry name" value="Acetyltransf_1"/>
    <property type="match status" value="1"/>
</dbReference>
<dbReference type="GO" id="GO:0016747">
    <property type="term" value="F:acyltransferase activity, transferring groups other than amino-acyl groups"/>
    <property type="evidence" value="ECO:0007669"/>
    <property type="project" value="InterPro"/>
</dbReference>